<proteinExistence type="predicted"/>
<organism evidence="1 2">
    <name type="scientific">Xylaria curta</name>
    <dbReference type="NCBI Taxonomy" id="42375"/>
    <lineage>
        <taxon>Eukaryota</taxon>
        <taxon>Fungi</taxon>
        <taxon>Dikarya</taxon>
        <taxon>Ascomycota</taxon>
        <taxon>Pezizomycotina</taxon>
        <taxon>Sordariomycetes</taxon>
        <taxon>Xylariomycetidae</taxon>
        <taxon>Xylariales</taxon>
        <taxon>Xylariaceae</taxon>
        <taxon>Xylaria</taxon>
    </lineage>
</organism>
<name>A0ACC1N3B8_9PEZI</name>
<dbReference type="EMBL" id="JAPDGR010002889">
    <property type="protein sequence ID" value="KAJ2973737.1"/>
    <property type="molecule type" value="Genomic_DNA"/>
</dbReference>
<reference evidence="1" key="1">
    <citation type="submission" date="2022-10" db="EMBL/GenBank/DDBJ databases">
        <title>Genome Sequence of Xylaria curta.</title>
        <authorList>
            <person name="Buettner E."/>
        </authorList>
    </citation>
    <scope>NUCLEOTIDE SEQUENCE</scope>
    <source>
        <strain evidence="1">Babe10</strain>
    </source>
</reference>
<dbReference type="Proteomes" id="UP001143856">
    <property type="component" value="Unassembled WGS sequence"/>
</dbReference>
<keyword evidence="2" id="KW-1185">Reference proteome</keyword>
<sequence length="195" mass="22335">MRSGLPTVATYKPYFPSHTYEIWEGPGLSSLISRTQFEISDADRLHNCAKYHAVRKMATKSGRLGTWLKMLAVGGAVCIGGPAFVMWIQPTDEELFKRYNPELQKKSLERRFEKQKDFDDFVTRLKEYSKSDKPIWTVQEEAIRKQRQESLRQDYLNAEDAKARQEAMRREVGLSEGAGELESTEKSKPASNPAL</sequence>
<accession>A0ACC1N3B8</accession>
<gene>
    <name evidence="1" type="ORF">NUW58_g8863</name>
</gene>
<comment type="caution">
    <text evidence="1">The sequence shown here is derived from an EMBL/GenBank/DDBJ whole genome shotgun (WGS) entry which is preliminary data.</text>
</comment>
<protein>
    <submittedName>
        <fullName evidence="1">Uncharacterized protein</fullName>
    </submittedName>
</protein>
<evidence type="ECO:0000313" key="1">
    <source>
        <dbReference type="EMBL" id="KAJ2973737.1"/>
    </source>
</evidence>
<evidence type="ECO:0000313" key="2">
    <source>
        <dbReference type="Proteomes" id="UP001143856"/>
    </source>
</evidence>